<evidence type="ECO:0000256" key="6">
    <source>
        <dbReference type="SAM" id="MobiDB-lite"/>
    </source>
</evidence>
<protein>
    <submittedName>
        <fullName evidence="8">Structural protein MipA</fullName>
    </submittedName>
</protein>
<keyword evidence="3 7" id="KW-0732">Signal</keyword>
<sequence length="281" mass="29575">MKRLVIGPLLALFTIASAPAAAQEALGDTAESGRKMEDGREGKGPTGFIALGPGATPAYDGAKSYQLIPFGIADLRWKGMEFELRGLRARLDLLGDSPVQFGPAINLRFKRNSSSDGDGRVKLLDDVGQAVELGGFVGYRFGGDEKGQGEVAVDLTVLKDVNDGHDGLVATAQLSYAAYRGGRVFVNVDAQANYGDGKYMRSYFGVTAEESLRSGLAAYRPGGGLRDVGAGATLGYRLSRRWGLIARAGANRYLGDAGDSPIVEEGSKVQAIAGLALSFSF</sequence>
<gene>
    <name evidence="8" type="ORF">SIDU_10995</name>
</gene>
<dbReference type="PANTHER" id="PTHR38776:SF1">
    <property type="entry name" value="MLTA-INTERACTING PROTEIN-RELATED"/>
    <property type="match status" value="1"/>
</dbReference>
<evidence type="ECO:0000313" key="8">
    <source>
        <dbReference type="EMBL" id="APL94992.1"/>
    </source>
</evidence>
<dbReference type="Pfam" id="PF06629">
    <property type="entry name" value="MipA"/>
    <property type="match status" value="1"/>
</dbReference>
<name>A0A1L5BQE8_SPHIB</name>
<accession>A0A1L5BQE8</accession>
<evidence type="ECO:0000256" key="4">
    <source>
        <dbReference type="ARBA" id="ARBA00023136"/>
    </source>
</evidence>
<dbReference type="AlphaFoldDB" id="A0A1L5BQE8"/>
<feature type="signal peptide" evidence="7">
    <location>
        <begin position="1"/>
        <end position="22"/>
    </location>
</feature>
<evidence type="ECO:0000256" key="5">
    <source>
        <dbReference type="ARBA" id="ARBA00023237"/>
    </source>
</evidence>
<dbReference type="InterPro" id="IPR010583">
    <property type="entry name" value="MipA"/>
</dbReference>
<evidence type="ECO:0000256" key="2">
    <source>
        <dbReference type="ARBA" id="ARBA00005722"/>
    </source>
</evidence>
<dbReference type="Proteomes" id="UP000004550">
    <property type="component" value="Chromosome"/>
</dbReference>
<dbReference type="EMBL" id="CP013070">
    <property type="protein sequence ID" value="APL94992.1"/>
    <property type="molecule type" value="Genomic_DNA"/>
</dbReference>
<comment type="similarity">
    <text evidence="2">Belongs to the MipA/OmpV family.</text>
</comment>
<evidence type="ECO:0000256" key="1">
    <source>
        <dbReference type="ARBA" id="ARBA00004442"/>
    </source>
</evidence>
<keyword evidence="5" id="KW-0998">Cell outer membrane</keyword>
<keyword evidence="4" id="KW-0472">Membrane</keyword>
<dbReference type="GO" id="GO:0009279">
    <property type="term" value="C:cell outer membrane"/>
    <property type="evidence" value="ECO:0007669"/>
    <property type="project" value="UniProtKB-SubCell"/>
</dbReference>
<organism evidence="8 9">
    <name type="scientific">Sphingobium indicum (strain DSM 16412 / CCM 7286 / MTCC 6364 / B90A)</name>
    <dbReference type="NCBI Taxonomy" id="861109"/>
    <lineage>
        <taxon>Bacteria</taxon>
        <taxon>Pseudomonadati</taxon>
        <taxon>Pseudomonadota</taxon>
        <taxon>Alphaproteobacteria</taxon>
        <taxon>Sphingomonadales</taxon>
        <taxon>Sphingomonadaceae</taxon>
        <taxon>Sphingobium</taxon>
    </lineage>
</organism>
<feature type="compositionally biased region" description="Basic and acidic residues" evidence="6">
    <location>
        <begin position="31"/>
        <end position="43"/>
    </location>
</feature>
<evidence type="ECO:0000256" key="3">
    <source>
        <dbReference type="ARBA" id="ARBA00022729"/>
    </source>
</evidence>
<dbReference type="RefSeq" id="WP_007686445.1">
    <property type="nucleotide sequence ID" value="NZ_CP013070.1"/>
</dbReference>
<comment type="subcellular location">
    <subcellularLocation>
        <location evidence="1">Cell outer membrane</location>
    </subcellularLocation>
</comment>
<dbReference type="PANTHER" id="PTHR38776">
    <property type="entry name" value="MLTA-INTERACTING PROTEIN-RELATED"/>
    <property type="match status" value="1"/>
</dbReference>
<reference evidence="8 9" key="1">
    <citation type="journal article" date="2012" name="J. Bacteriol.">
        <title>Genome sequence of Sphingobium indicum B90A, a hexachlorocyclohexane-degrading bacterium.</title>
        <authorList>
            <person name="Anand S."/>
            <person name="Sangwan N."/>
            <person name="Lata P."/>
            <person name="Kaur J."/>
            <person name="Dua A."/>
            <person name="Singh A.K."/>
            <person name="Verma M."/>
            <person name="Kaur J."/>
            <person name="Khurana J.P."/>
            <person name="Khurana P."/>
            <person name="Mathur S."/>
            <person name="Lal R."/>
        </authorList>
    </citation>
    <scope>NUCLEOTIDE SEQUENCE [LARGE SCALE GENOMIC DNA]</scope>
    <source>
        <strain evidence="9">DSM 16412 / CCM 7286 / MTCC 6364 / B90A</strain>
    </source>
</reference>
<feature type="chain" id="PRO_5009860170" evidence="7">
    <location>
        <begin position="23"/>
        <end position="281"/>
    </location>
</feature>
<evidence type="ECO:0000256" key="7">
    <source>
        <dbReference type="SAM" id="SignalP"/>
    </source>
</evidence>
<dbReference type="KEGG" id="sinb:SIDU_10995"/>
<evidence type="ECO:0000313" key="9">
    <source>
        <dbReference type="Proteomes" id="UP000004550"/>
    </source>
</evidence>
<proteinExistence type="inferred from homology"/>
<feature type="region of interest" description="Disordered" evidence="6">
    <location>
        <begin position="26"/>
        <end position="46"/>
    </location>
</feature>